<proteinExistence type="predicted"/>
<organism evidence="2 3">
    <name type="scientific">Amycolatopsis albispora</name>
    <dbReference type="NCBI Taxonomy" id="1804986"/>
    <lineage>
        <taxon>Bacteria</taxon>
        <taxon>Bacillati</taxon>
        <taxon>Actinomycetota</taxon>
        <taxon>Actinomycetes</taxon>
        <taxon>Pseudonocardiales</taxon>
        <taxon>Pseudonocardiaceae</taxon>
        <taxon>Amycolatopsis</taxon>
    </lineage>
</organism>
<gene>
    <name evidence="2" type="ORF">A4R43_31010</name>
</gene>
<feature type="domain" description="Bacterial EndoU nuclease" evidence="1">
    <location>
        <begin position="10"/>
        <end position="77"/>
    </location>
</feature>
<dbReference type="Proteomes" id="UP000250434">
    <property type="component" value="Chromosome"/>
</dbReference>
<protein>
    <recommendedName>
        <fullName evidence="1">Bacterial EndoU nuclease domain-containing protein</fullName>
    </recommendedName>
</protein>
<dbReference type="GO" id="GO:0004519">
    <property type="term" value="F:endonuclease activity"/>
    <property type="evidence" value="ECO:0007669"/>
    <property type="project" value="InterPro"/>
</dbReference>
<dbReference type="EMBL" id="CP015163">
    <property type="protein sequence ID" value="AXB46344.1"/>
    <property type="molecule type" value="Genomic_DNA"/>
</dbReference>
<evidence type="ECO:0000313" key="3">
    <source>
        <dbReference type="Proteomes" id="UP000250434"/>
    </source>
</evidence>
<dbReference type="AlphaFoldDB" id="A0A344LE70"/>
<accession>A0A344LE70</accession>
<keyword evidence="3" id="KW-1185">Reference proteome</keyword>
<dbReference type="InterPro" id="IPR029501">
    <property type="entry name" value="EndoU_bac"/>
</dbReference>
<dbReference type="OrthoDB" id="4554968at2"/>
<name>A0A344LE70_9PSEU</name>
<evidence type="ECO:0000313" key="2">
    <source>
        <dbReference type="EMBL" id="AXB46344.1"/>
    </source>
</evidence>
<sequence length="196" mass="21251">MGGGHAAGTGRRATTEFPAAWSGSRILELVTDVANRPDEPPRRLRNGRWRAAGVREGVSIVVLVEPDGRVHTGFPTAGPGVVRNPDTAADPANPTVADLTESRVSFYAEKLITQLANRVPSVELAAYHELYVAGEWEELVDVLAAHLIADRTPLTVDELADFERLLNSYDTPQPGCHFLNDRERVLAALQPGSVPR</sequence>
<dbReference type="Pfam" id="PF14436">
    <property type="entry name" value="EndoU_bacteria"/>
    <property type="match status" value="1"/>
</dbReference>
<reference evidence="2 3" key="1">
    <citation type="submission" date="2016-04" db="EMBL/GenBank/DDBJ databases">
        <title>Complete genome sequence and analysis of deep-sea sediment isolate, Amycolatopsis sp. WP1.</title>
        <authorList>
            <person name="Wang H."/>
            <person name="Chen S."/>
            <person name="Wu Q."/>
        </authorList>
    </citation>
    <scope>NUCLEOTIDE SEQUENCE [LARGE SCALE GENOMIC DNA]</scope>
    <source>
        <strain evidence="2 3">WP1</strain>
    </source>
</reference>
<evidence type="ECO:0000259" key="1">
    <source>
        <dbReference type="Pfam" id="PF14436"/>
    </source>
</evidence>
<dbReference type="KEGG" id="aab:A4R43_31010"/>
<dbReference type="RefSeq" id="WP_113695394.1">
    <property type="nucleotide sequence ID" value="NZ_CP015163.1"/>
</dbReference>